<dbReference type="GO" id="GO:0005324">
    <property type="term" value="F:long-chain fatty acid transmembrane transporter activity"/>
    <property type="evidence" value="ECO:0007669"/>
    <property type="project" value="TreeGrafter"/>
</dbReference>
<dbReference type="InterPro" id="IPR036640">
    <property type="entry name" value="ABC1_TM_sf"/>
</dbReference>
<dbReference type="InterPro" id="IPR017871">
    <property type="entry name" value="ABC_transporter-like_CS"/>
</dbReference>
<evidence type="ECO:0000256" key="7">
    <source>
        <dbReference type="ARBA" id="ARBA00023136"/>
    </source>
</evidence>
<dbReference type="Gene3D" id="1.20.1560.10">
    <property type="entry name" value="ABC transporter type 1, transmembrane domain"/>
    <property type="match status" value="1"/>
</dbReference>
<organism evidence="11 12">
    <name type="scientific">Trypanosoma rangeli SC58</name>
    <dbReference type="NCBI Taxonomy" id="429131"/>
    <lineage>
        <taxon>Eukaryota</taxon>
        <taxon>Discoba</taxon>
        <taxon>Euglenozoa</taxon>
        <taxon>Kinetoplastea</taxon>
        <taxon>Metakinetoplastina</taxon>
        <taxon>Trypanosomatida</taxon>
        <taxon>Trypanosomatidae</taxon>
        <taxon>Trypanosoma</taxon>
        <taxon>Herpetosoma</taxon>
    </lineage>
</organism>
<feature type="transmembrane region" description="Helical" evidence="8">
    <location>
        <begin position="232"/>
        <end position="253"/>
    </location>
</feature>
<dbReference type="Proteomes" id="UP000031737">
    <property type="component" value="Unassembled WGS sequence"/>
</dbReference>
<dbReference type="InterPro" id="IPR003439">
    <property type="entry name" value="ABC_transporter-like_ATP-bd"/>
</dbReference>
<dbReference type="InterPro" id="IPR027417">
    <property type="entry name" value="P-loop_NTPase"/>
</dbReference>
<evidence type="ECO:0000256" key="5">
    <source>
        <dbReference type="ARBA" id="ARBA00022840"/>
    </source>
</evidence>
<dbReference type="Pfam" id="PF00005">
    <property type="entry name" value="ABC_tran"/>
    <property type="match status" value="1"/>
</dbReference>
<dbReference type="GO" id="GO:0015910">
    <property type="term" value="P:long-chain fatty acid import into peroxisome"/>
    <property type="evidence" value="ECO:0007669"/>
    <property type="project" value="TreeGrafter"/>
</dbReference>
<keyword evidence="5" id="KW-0067">ATP-binding</keyword>
<keyword evidence="12" id="KW-1185">Reference proteome</keyword>
<keyword evidence="2" id="KW-0813">Transport</keyword>
<accession>A0A061J5Q1</accession>
<feature type="domain" description="ABC transporter" evidence="9">
    <location>
        <begin position="422"/>
        <end position="631"/>
    </location>
</feature>
<dbReference type="Pfam" id="PF06472">
    <property type="entry name" value="ABC_membrane_2"/>
    <property type="match status" value="1"/>
</dbReference>
<dbReference type="InterPro" id="IPR011527">
    <property type="entry name" value="ABC1_TM_dom"/>
</dbReference>
<name>A0A061J5Q1_TRYRA</name>
<dbReference type="Gene3D" id="3.40.50.300">
    <property type="entry name" value="P-loop containing nucleotide triphosphate hydrolases"/>
    <property type="match status" value="1"/>
</dbReference>
<evidence type="ECO:0000256" key="2">
    <source>
        <dbReference type="ARBA" id="ARBA00022448"/>
    </source>
</evidence>
<evidence type="ECO:0000256" key="3">
    <source>
        <dbReference type="ARBA" id="ARBA00022692"/>
    </source>
</evidence>
<dbReference type="InterPro" id="IPR003593">
    <property type="entry name" value="AAA+_ATPase"/>
</dbReference>
<dbReference type="GO" id="GO:0042760">
    <property type="term" value="P:very long-chain fatty acid catabolic process"/>
    <property type="evidence" value="ECO:0007669"/>
    <property type="project" value="TreeGrafter"/>
</dbReference>
<dbReference type="SUPFAM" id="SSF90123">
    <property type="entry name" value="ABC transporter transmembrane region"/>
    <property type="match status" value="1"/>
</dbReference>
<feature type="transmembrane region" description="Helical" evidence="8">
    <location>
        <begin position="135"/>
        <end position="154"/>
    </location>
</feature>
<evidence type="ECO:0000313" key="11">
    <source>
        <dbReference type="EMBL" id="ESL10199.1"/>
    </source>
</evidence>
<evidence type="ECO:0000259" key="10">
    <source>
        <dbReference type="PROSITE" id="PS50929"/>
    </source>
</evidence>
<dbReference type="GO" id="GO:0016887">
    <property type="term" value="F:ATP hydrolysis activity"/>
    <property type="evidence" value="ECO:0007669"/>
    <property type="project" value="InterPro"/>
</dbReference>
<dbReference type="GO" id="GO:0005778">
    <property type="term" value="C:peroxisomal membrane"/>
    <property type="evidence" value="ECO:0007669"/>
    <property type="project" value="TreeGrafter"/>
</dbReference>
<dbReference type="PROSITE" id="PS00211">
    <property type="entry name" value="ABC_TRANSPORTER_1"/>
    <property type="match status" value="1"/>
</dbReference>
<evidence type="ECO:0000256" key="1">
    <source>
        <dbReference type="ARBA" id="ARBA00008575"/>
    </source>
</evidence>
<dbReference type="PANTHER" id="PTHR11384">
    <property type="entry name" value="ATP-BINDING CASSETTE, SUB-FAMILY D MEMBER"/>
    <property type="match status" value="1"/>
</dbReference>
<dbReference type="CDD" id="cd03223">
    <property type="entry name" value="ABCD_peroxisomal_ALDP"/>
    <property type="match status" value="1"/>
</dbReference>
<comment type="caution">
    <text evidence="11">The sequence shown here is derived from an EMBL/GenBank/DDBJ whole genome shotgun (WGS) entry which is preliminary data.</text>
</comment>
<keyword evidence="6 8" id="KW-1133">Transmembrane helix</keyword>
<protein>
    <submittedName>
        <fullName evidence="11">ABC transporter</fullName>
    </submittedName>
</protein>
<reference evidence="11 12" key="1">
    <citation type="submission" date="2013-07" db="EMBL/GenBank/DDBJ databases">
        <authorList>
            <person name="Stoco P.H."/>
            <person name="Wagner G."/>
            <person name="Gerber A."/>
            <person name="Zaha A."/>
            <person name="Thompson C."/>
            <person name="Bartholomeu D.C."/>
            <person name="Luckemeyer D.D."/>
            <person name="Bahia D."/>
            <person name="Loreto E."/>
            <person name="Prestes E.B."/>
            <person name="Lima F.M."/>
            <person name="Rodrigues-Luiz G."/>
            <person name="Vallejo G.A."/>
            <person name="Filho J.F."/>
            <person name="Monteiro K.M."/>
            <person name="Tyler K.M."/>
            <person name="de Almeida L.G."/>
            <person name="Ortiz M.F."/>
            <person name="Siervo M.A."/>
            <person name="de Moraes M.H."/>
            <person name="Cunha O.L."/>
            <person name="Mendonca-Neto R."/>
            <person name="Silva R."/>
            <person name="Teixeira S.M."/>
            <person name="Murta S.M."/>
            <person name="Sincero T.C."/>
            <person name="Mendes T.A."/>
            <person name="Urmenyi T.P."/>
            <person name="Silva V.G."/>
            <person name="da Rocha W.D."/>
            <person name="Andersson B."/>
            <person name="Romanha A.J."/>
            <person name="Steindel M."/>
            <person name="de Vasconcelos A.T."/>
            <person name="Grisard E.C."/>
        </authorList>
    </citation>
    <scope>NUCLEOTIDE SEQUENCE [LARGE SCALE GENOMIC DNA]</scope>
    <source>
        <strain evidence="11 12">SC58</strain>
    </source>
</reference>
<evidence type="ECO:0000256" key="4">
    <source>
        <dbReference type="ARBA" id="ARBA00022741"/>
    </source>
</evidence>
<dbReference type="PROSITE" id="PS50929">
    <property type="entry name" value="ABC_TM1F"/>
    <property type="match status" value="1"/>
</dbReference>
<gene>
    <name evidence="11" type="ORF">TRSC58_02072</name>
</gene>
<dbReference type="PANTHER" id="PTHR11384:SF70">
    <property type="entry name" value="TRANSPORTER, PUTATIVE-RELATED"/>
    <property type="match status" value="1"/>
</dbReference>
<evidence type="ECO:0000256" key="8">
    <source>
        <dbReference type="SAM" id="Phobius"/>
    </source>
</evidence>
<dbReference type="InterPro" id="IPR050835">
    <property type="entry name" value="ABC_transporter_sub-D"/>
</dbReference>
<keyword evidence="4" id="KW-0547">Nucleotide-binding</keyword>
<sequence length="636" mass="70861">MMLAAQLLTKIEASPTGVSRALLLSLAVLLLHSIYQRVKLRQAPSHPRRPLRRIKEPHRRPSVQLDKTLLRRIGELLRICFPHVFSLESGLMLVLTSLILLRATLTLTFSSISADNTRALLQKKFRHFIFGLFDLALYAIPATITGVGVTYTAATLEQRFRERLQNALHQEYFEKCKLHDLATKSLVDNPAHRVTNDVQRFCHDLSGLLPAVIKPIVDITIFSTALARFGGYGAPLVLMLYYAFVAAVFRMSLPNFADWVTRSREKEANLRLQHAQLVQHAEEVAFYRGAEMEGANAERLLDLFVRLEWRLKRAKWWSTFINDIMVKYTATGLGHAVCAVVVAREKAHLDPAALTELFVRCTQLYIPLSLSLGKLLSLHLKVGALCGSAHRVGELRDVLAALQRADQDARSHVVEVPNSDEIVFSDVTVVSPAGQGVLLNFTANFKAGRHVLIMGCNGAGKTALLRTLCGLWPLQSGMVERPSMLELMLLTQRTYLPPGTLRTQLIYPAIEGEGQAHGMKDEVLLHLAAELGLSGVVEREGGLDAEKEWGEVLSGGERQRIALVRAMVHCPKFVFLDECTSAISQDVEPLLYGMLQRRGVTLITVSHRETLENVHHEIVRMDGMGGYDISVIGDFQ</sequence>
<dbReference type="VEuPathDB" id="TriTrypDB:TRSC58_02072"/>
<feature type="domain" description="ABC transmembrane type-1" evidence="10">
    <location>
        <begin position="89"/>
        <end position="326"/>
    </location>
</feature>
<dbReference type="EMBL" id="AUPL01002072">
    <property type="protein sequence ID" value="ESL10199.1"/>
    <property type="molecule type" value="Genomic_DNA"/>
</dbReference>
<dbReference type="GO" id="GO:0005524">
    <property type="term" value="F:ATP binding"/>
    <property type="evidence" value="ECO:0007669"/>
    <property type="project" value="UniProtKB-KW"/>
</dbReference>
<dbReference type="GO" id="GO:0006635">
    <property type="term" value="P:fatty acid beta-oxidation"/>
    <property type="evidence" value="ECO:0007669"/>
    <property type="project" value="TreeGrafter"/>
</dbReference>
<comment type="similarity">
    <text evidence="1">Belongs to the ABC transporter superfamily. ABCD family. Peroxisomal fatty acyl CoA transporter (TC 3.A.1.203) subfamily.</text>
</comment>
<evidence type="ECO:0000313" key="12">
    <source>
        <dbReference type="Proteomes" id="UP000031737"/>
    </source>
</evidence>
<dbReference type="GO" id="GO:0007031">
    <property type="term" value="P:peroxisome organization"/>
    <property type="evidence" value="ECO:0007669"/>
    <property type="project" value="TreeGrafter"/>
</dbReference>
<dbReference type="SMART" id="SM00382">
    <property type="entry name" value="AAA"/>
    <property type="match status" value="1"/>
</dbReference>
<dbReference type="OrthoDB" id="422637at2759"/>
<keyword evidence="7 8" id="KW-0472">Membrane</keyword>
<dbReference type="AlphaFoldDB" id="A0A061J5Q1"/>
<keyword evidence="3 8" id="KW-0812">Transmembrane</keyword>
<dbReference type="GO" id="GO:0140359">
    <property type="term" value="F:ABC-type transporter activity"/>
    <property type="evidence" value="ECO:0007669"/>
    <property type="project" value="InterPro"/>
</dbReference>
<dbReference type="PROSITE" id="PS50893">
    <property type="entry name" value="ABC_TRANSPORTER_2"/>
    <property type="match status" value="1"/>
</dbReference>
<proteinExistence type="inferred from homology"/>
<evidence type="ECO:0000259" key="9">
    <source>
        <dbReference type="PROSITE" id="PS50893"/>
    </source>
</evidence>
<dbReference type="SUPFAM" id="SSF52540">
    <property type="entry name" value="P-loop containing nucleoside triphosphate hydrolases"/>
    <property type="match status" value="1"/>
</dbReference>
<evidence type="ECO:0000256" key="6">
    <source>
        <dbReference type="ARBA" id="ARBA00022989"/>
    </source>
</evidence>